<protein>
    <submittedName>
        <fullName evidence="1">Uncharacterized protein</fullName>
    </submittedName>
</protein>
<accession>A0AC61RWA7</accession>
<organism evidence="1 2">
    <name type="scientific">Petralouisia muris</name>
    <dbReference type="NCBI Taxonomy" id="3032872"/>
    <lineage>
        <taxon>Bacteria</taxon>
        <taxon>Bacillati</taxon>
        <taxon>Bacillota</taxon>
        <taxon>Clostridia</taxon>
        <taxon>Lachnospirales</taxon>
        <taxon>Lachnospiraceae</taxon>
        <taxon>Petralouisia</taxon>
    </lineage>
</organism>
<gene>
    <name evidence="1" type="ORF">E5329_11175</name>
</gene>
<dbReference type="EMBL" id="SRYA01000019">
    <property type="protein sequence ID" value="TGY96197.1"/>
    <property type="molecule type" value="Genomic_DNA"/>
</dbReference>
<evidence type="ECO:0000313" key="1">
    <source>
        <dbReference type="EMBL" id="TGY96197.1"/>
    </source>
</evidence>
<keyword evidence="2" id="KW-1185">Reference proteome</keyword>
<sequence>MTYEEFKQKLTDNLTELFPAGTHISIRQFSHNNHILLDGLTILEPGSNVSPTIYLNSYFSRYLEGTSFPALQNQILRYYYEHCSIPYIDTSFFTCFDKIRSRIVYKLIHYERNRELLKEVPHIPYLDLAIVFYCLIQDGPCKNTSIPIRNEHLEYWNISEDELWTLARKNTPVLLSFCCDSLADLVLPALDLLPAPERSTAWDTLHSQIVPMYVITNRRRLNGACCILYQNELKQVAEHLKDSFYILPSSVHEVIAIPAFAAGDPEELPRLVREINMTEVAPEEVLSDCVYYYDKRTGQISLYESS</sequence>
<proteinExistence type="predicted"/>
<dbReference type="Proteomes" id="UP000304953">
    <property type="component" value="Unassembled WGS sequence"/>
</dbReference>
<evidence type="ECO:0000313" key="2">
    <source>
        <dbReference type="Proteomes" id="UP000304953"/>
    </source>
</evidence>
<name>A0AC61RWA7_9FIRM</name>
<reference evidence="1" key="1">
    <citation type="submission" date="2019-04" db="EMBL/GenBank/DDBJ databases">
        <title>Microbes associate with the intestines of laboratory mice.</title>
        <authorList>
            <person name="Navarre W."/>
            <person name="Wong E."/>
            <person name="Huang K."/>
            <person name="Tropini C."/>
            <person name="Ng K."/>
            <person name="Yu B."/>
        </authorList>
    </citation>
    <scope>NUCLEOTIDE SEQUENCE</scope>
    <source>
        <strain evidence="1">NM01_1-7b</strain>
    </source>
</reference>
<comment type="caution">
    <text evidence="1">The sequence shown here is derived from an EMBL/GenBank/DDBJ whole genome shotgun (WGS) entry which is preliminary data.</text>
</comment>